<organism evidence="1">
    <name type="scientific">marine sediment metagenome</name>
    <dbReference type="NCBI Taxonomy" id="412755"/>
    <lineage>
        <taxon>unclassified sequences</taxon>
        <taxon>metagenomes</taxon>
        <taxon>ecological metagenomes</taxon>
    </lineage>
</organism>
<dbReference type="AlphaFoldDB" id="X1SEB4"/>
<name>X1SEB4_9ZZZZ</name>
<sequence>MVNNHYKLLVVDIDGTLVGGDRSISAEDREALAKARGLGMKVSLS</sequence>
<comment type="caution">
    <text evidence="1">The sequence shown here is derived from an EMBL/GenBank/DDBJ whole genome shotgun (WGS) entry which is preliminary data.</text>
</comment>
<proteinExistence type="predicted"/>
<feature type="non-terminal residue" evidence="1">
    <location>
        <position position="45"/>
    </location>
</feature>
<dbReference type="Pfam" id="PF08282">
    <property type="entry name" value="Hydrolase_3"/>
    <property type="match status" value="1"/>
</dbReference>
<protein>
    <submittedName>
        <fullName evidence="1">Uncharacterized protein</fullName>
    </submittedName>
</protein>
<gene>
    <name evidence="1" type="ORF">S12H4_20165</name>
</gene>
<dbReference type="InterPro" id="IPR036412">
    <property type="entry name" value="HAD-like_sf"/>
</dbReference>
<dbReference type="Gene3D" id="3.40.50.1000">
    <property type="entry name" value="HAD superfamily/HAD-like"/>
    <property type="match status" value="1"/>
</dbReference>
<evidence type="ECO:0000313" key="1">
    <source>
        <dbReference type="EMBL" id="GAI73765.1"/>
    </source>
</evidence>
<accession>X1SEB4</accession>
<reference evidence="1" key="1">
    <citation type="journal article" date="2014" name="Front. Microbiol.">
        <title>High frequency of phylogenetically diverse reductive dehalogenase-homologous genes in deep subseafloor sedimentary metagenomes.</title>
        <authorList>
            <person name="Kawai M."/>
            <person name="Futagami T."/>
            <person name="Toyoda A."/>
            <person name="Takaki Y."/>
            <person name="Nishi S."/>
            <person name="Hori S."/>
            <person name="Arai W."/>
            <person name="Tsubouchi T."/>
            <person name="Morono Y."/>
            <person name="Uchiyama I."/>
            <person name="Ito T."/>
            <person name="Fujiyama A."/>
            <person name="Inagaki F."/>
            <person name="Takami H."/>
        </authorList>
    </citation>
    <scope>NUCLEOTIDE SEQUENCE</scope>
    <source>
        <strain evidence="1">Expedition CK06-06</strain>
    </source>
</reference>
<dbReference type="EMBL" id="BARW01010178">
    <property type="protein sequence ID" value="GAI73765.1"/>
    <property type="molecule type" value="Genomic_DNA"/>
</dbReference>
<dbReference type="SUPFAM" id="SSF56784">
    <property type="entry name" value="HAD-like"/>
    <property type="match status" value="1"/>
</dbReference>
<dbReference type="InterPro" id="IPR023214">
    <property type="entry name" value="HAD_sf"/>
</dbReference>